<accession>A0A8D8KX08</accession>
<dbReference type="EMBL" id="HBUE01334973">
    <property type="protein sequence ID" value="CAG6595382.1"/>
    <property type="molecule type" value="Transcribed_RNA"/>
</dbReference>
<reference evidence="1" key="1">
    <citation type="submission" date="2021-05" db="EMBL/GenBank/DDBJ databases">
        <authorList>
            <person name="Alioto T."/>
            <person name="Alioto T."/>
            <person name="Gomez Garrido J."/>
        </authorList>
    </citation>
    <scope>NUCLEOTIDE SEQUENCE</scope>
</reference>
<name>A0A8D8KX08_CULPI</name>
<evidence type="ECO:0000313" key="1">
    <source>
        <dbReference type="EMBL" id="CAG6595382.1"/>
    </source>
</evidence>
<dbReference type="AlphaFoldDB" id="A0A8D8KX08"/>
<sequence length="124" mass="13706">MLVQTVLLGLYAVAHPELKVSHMASGQLDPQRDDRSRLVPPHNHSLAPLATKLVRSWPRDVESVPTFTALAVVLLPLPVEPAAVQLVVVVVRWRRESVPPGRGSTRWFYEASVATAQADQTQQE</sequence>
<proteinExistence type="predicted"/>
<organism evidence="1">
    <name type="scientific">Culex pipiens</name>
    <name type="common">House mosquito</name>
    <dbReference type="NCBI Taxonomy" id="7175"/>
    <lineage>
        <taxon>Eukaryota</taxon>
        <taxon>Metazoa</taxon>
        <taxon>Ecdysozoa</taxon>
        <taxon>Arthropoda</taxon>
        <taxon>Hexapoda</taxon>
        <taxon>Insecta</taxon>
        <taxon>Pterygota</taxon>
        <taxon>Neoptera</taxon>
        <taxon>Endopterygota</taxon>
        <taxon>Diptera</taxon>
        <taxon>Nematocera</taxon>
        <taxon>Culicoidea</taxon>
        <taxon>Culicidae</taxon>
        <taxon>Culicinae</taxon>
        <taxon>Culicini</taxon>
        <taxon>Culex</taxon>
        <taxon>Culex</taxon>
    </lineage>
</organism>
<protein>
    <submittedName>
        <fullName evidence="1">(northern house mosquito) hypothetical protein</fullName>
    </submittedName>
</protein>
<dbReference type="EMBL" id="HBUE01228217">
    <property type="protein sequence ID" value="CAG6543260.1"/>
    <property type="molecule type" value="Transcribed_RNA"/>
</dbReference>